<keyword evidence="1" id="KW-1133">Transmembrane helix</keyword>
<evidence type="ECO:0000313" key="3">
    <source>
        <dbReference type="Proteomes" id="UP000321954"/>
    </source>
</evidence>
<name>A0A5B8YLR6_9FLAO</name>
<dbReference type="EMBL" id="CP042476">
    <property type="protein sequence ID" value="QED38950.1"/>
    <property type="molecule type" value="Genomic_DNA"/>
</dbReference>
<evidence type="ECO:0000256" key="1">
    <source>
        <dbReference type="SAM" id="Phobius"/>
    </source>
</evidence>
<gene>
    <name evidence="2" type="ORF">FK178_15030</name>
</gene>
<keyword evidence="1" id="KW-0472">Membrane</keyword>
<accession>A0A5B8YLR6</accession>
<evidence type="ECO:0000313" key="2">
    <source>
        <dbReference type="EMBL" id="QED38950.1"/>
    </source>
</evidence>
<proteinExistence type="predicted"/>
<dbReference type="RefSeq" id="WP_146837118.1">
    <property type="nucleotide sequence ID" value="NZ_CP042476.1"/>
</dbReference>
<dbReference type="OrthoDB" id="3078827at2"/>
<dbReference type="AlphaFoldDB" id="A0A5B8YLR6"/>
<feature type="transmembrane region" description="Helical" evidence="1">
    <location>
        <begin position="12"/>
        <end position="30"/>
    </location>
</feature>
<keyword evidence="1" id="KW-0812">Transmembrane</keyword>
<reference evidence="2 3" key="1">
    <citation type="submission" date="2019-08" db="EMBL/GenBank/DDBJ databases">
        <title>Antarcticibacterium arcticum sp. nov., a bacterium isolated from marine sediment of the Canadian Beaufort Sea.</title>
        <authorList>
            <person name="Lee Y.M."/>
            <person name="Baek K."/>
            <person name="Lee D.-H."/>
            <person name="Shin S.C."/>
            <person name="Jin Y.K."/>
            <person name="Park Y."/>
        </authorList>
    </citation>
    <scope>NUCLEOTIDE SEQUENCE [LARGE SCALE GENOMIC DNA]</scope>
    <source>
        <strain evidence="2 3">PAMC 28998</strain>
    </source>
</reference>
<dbReference type="KEGG" id="anp:FK178_15030"/>
<organism evidence="2 3">
    <name type="scientific">Antarcticibacterium arcticum</name>
    <dbReference type="NCBI Taxonomy" id="2585771"/>
    <lineage>
        <taxon>Bacteria</taxon>
        <taxon>Pseudomonadati</taxon>
        <taxon>Bacteroidota</taxon>
        <taxon>Flavobacteriia</taxon>
        <taxon>Flavobacteriales</taxon>
        <taxon>Flavobacteriaceae</taxon>
        <taxon>Antarcticibacterium</taxon>
    </lineage>
</organism>
<sequence length="269" mass="28816">MYTDPSGEEFFTALAYIIVGAIILAAAIWGDYDATPYQNTGNYNAPSPSNSGDSSSIASSSSGGTVIASEFNMPHFINVPSWLPEINLSRIASSLIPNKNWLSPLQTGLDVVGLVPVVGEVADGANALIYLAQGDYVNAGLRGAAMVPFLGWGATGAKLGMKAKNAFDLTVAAKGGTTVLGHYPAYTKLAGELGAKRFNIPTNVWNKMTPAQQWGANQKFLDRMILRGDNIRLATPLNQVKPGSFYQRELNYLFDKGYKVSSDGLWLVK</sequence>
<dbReference type="CDD" id="cd20745">
    <property type="entry name" value="FIX_RhsA_AHH_HNH-like"/>
    <property type="match status" value="1"/>
</dbReference>
<protein>
    <submittedName>
        <fullName evidence="2">Uncharacterized protein</fullName>
    </submittedName>
</protein>
<keyword evidence="3" id="KW-1185">Reference proteome</keyword>
<dbReference type="Proteomes" id="UP000321954">
    <property type="component" value="Chromosome"/>
</dbReference>